<dbReference type="RefSeq" id="WP_214624351.1">
    <property type="nucleotide sequence ID" value="NZ_JAHGAW010000009.1"/>
</dbReference>
<keyword evidence="10" id="KW-1185">Reference proteome</keyword>
<evidence type="ECO:0000256" key="4">
    <source>
        <dbReference type="ARBA" id="ARBA00022723"/>
    </source>
</evidence>
<evidence type="ECO:0000256" key="7">
    <source>
        <dbReference type="ARBA" id="ARBA00038093"/>
    </source>
</evidence>
<dbReference type="Pfam" id="PF01850">
    <property type="entry name" value="PIN"/>
    <property type="match status" value="1"/>
</dbReference>
<dbReference type="CDD" id="cd18737">
    <property type="entry name" value="PIN_VapC4-5_FitB-like"/>
    <property type="match status" value="1"/>
</dbReference>
<evidence type="ECO:0000256" key="2">
    <source>
        <dbReference type="ARBA" id="ARBA00022649"/>
    </source>
</evidence>
<sequence length="122" mass="13917">MSEFYFDTNILIDALHDRPQAWAELRRAKRPWISRISWIEVLAGAPDGLQTETERFLDLFGVAEVDEEVGRRAAALRHQRRSMKLPDAIILASAQLSGRILVTRNSKDFPANMPGIRIPYTL</sequence>
<dbReference type="PANTHER" id="PTHR33653:SF1">
    <property type="entry name" value="RIBONUCLEASE VAPC2"/>
    <property type="match status" value="1"/>
</dbReference>
<dbReference type="PANTHER" id="PTHR33653">
    <property type="entry name" value="RIBONUCLEASE VAPC2"/>
    <property type="match status" value="1"/>
</dbReference>
<evidence type="ECO:0000256" key="5">
    <source>
        <dbReference type="ARBA" id="ARBA00022801"/>
    </source>
</evidence>
<dbReference type="GO" id="GO:0016787">
    <property type="term" value="F:hydrolase activity"/>
    <property type="evidence" value="ECO:0007669"/>
    <property type="project" value="UniProtKB-KW"/>
</dbReference>
<dbReference type="InterPro" id="IPR050556">
    <property type="entry name" value="Type_II_TA_system_RNase"/>
</dbReference>
<keyword evidence="4" id="KW-0479">Metal-binding</keyword>
<evidence type="ECO:0000256" key="3">
    <source>
        <dbReference type="ARBA" id="ARBA00022722"/>
    </source>
</evidence>
<dbReference type="InterPro" id="IPR029060">
    <property type="entry name" value="PIN-like_dom_sf"/>
</dbReference>
<dbReference type="InterPro" id="IPR002716">
    <property type="entry name" value="PIN_dom"/>
</dbReference>
<dbReference type="GO" id="GO:0004518">
    <property type="term" value="F:nuclease activity"/>
    <property type="evidence" value="ECO:0007669"/>
    <property type="project" value="UniProtKB-KW"/>
</dbReference>
<accession>A0A9X1DDW3</accession>
<comment type="caution">
    <text evidence="9">The sequence shown here is derived from an EMBL/GenBank/DDBJ whole genome shotgun (WGS) entry which is preliminary data.</text>
</comment>
<reference evidence="9" key="1">
    <citation type="submission" date="2021-05" db="EMBL/GenBank/DDBJ databases">
        <title>Genome of Sphingobium sp. strain.</title>
        <authorList>
            <person name="Fan R."/>
        </authorList>
    </citation>
    <scope>NUCLEOTIDE SEQUENCE</scope>
    <source>
        <strain evidence="9">H33</strain>
    </source>
</reference>
<dbReference type="Gene3D" id="3.40.50.1010">
    <property type="entry name" value="5'-nuclease"/>
    <property type="match status" value="1"/>
</dbReference>
<feature type="domain" description="PIN" evidence="8">
    <location>
        <begin position="5"/>
        <end position="107"/>
    </location>
</feature>
<keyword evidence="3" id="KW-0540">Nuclease</keyword>
<name>A0A9X1DDW3_9SPHN</name>
<evidence type="ECO:0000256" key="1">
    <source>
        <dbReference type="ARBA" id="ARBA00001946"/>
    </source>
</evidence>
<comment type="similarity">
    <text evidence="7">Belongs to the PINc/VapC protein family.</text>
</comment>
<dbReference type="Proteomes" id="UP001138757">
    <property type="component" value="Unassembled WGS sequence"/>
</dbReference>
<evidence type="ECO:0000259" key="8">
    <source>
        <dbReference type="Pfam" id="PF01850"/>
    </source>
</evidence>
<evidence type="ECO:0000256" key="6">
    <source>
        <dbReference type="ARBA" id="ARBA00022842"/>
    </source>
</evidence>
<protein>
    <submittedName>
        <fullName evidence="9">Type II toxin-antitoxin system VapC family toxin</fullName>
    </submittedName>
</protein>
<dbReference type="EMBL" id="JAHGAW010000009">
    <property type="protein sequence ID" value="MBT2188094.1"/>
    <property type="molecule type" value="Genomic_DNA"/>
</dbReference>
<proteinExistence type="inferred from homology"/>
<organism evidence="9 10">
    <name type="scientific">Sphingobium nicotianae</name>
    <dbReference type="NCBI Taxonomy" id="2782607"/>
    <lineage>
        <taxon>Bacteria</taxon>
        <taxon>Pseudomonadati</taxon>
        <taxon>Pseudomonadota</taxon>
        <taxon>Alphaproteobacteria</taxon>
        <taxon>Sphingomonadales</taxon>
        <taxon>Sphingomonadaceae</taxon>
        <taxon>Sphingobium</taxon>
    </lineage>
</organism>
<keyword evidence="5" id="KW-0378">Hydrolase</keyword>
<keyword evidence="6" id="KW-0460">Magnesium</keyword>
<gene>
    <name evidence="9" type="ORF">KK488_14155</name>
</gene>
<dbReference type="SUPFAM" id="SSF88723">
    <property type="entry name" value="PIN domain-like"/>
    <property type="match status" value="1"/>
</dbReference>
<comment type="cofactor">
    <cofactor evidence="1">
        <name>Mg(2+)</name>
        <dbReference type="ChEBI" id="CHEBI:18420"/>
    </cofactor>
</comment>
<evidence type="ECO:0000313" key="9">
    <source>
        <dbReference type="EMBL" id="MBT2188094.1"/>
    </source>
</evidence>
<keyword evidence="2" id="KW-1277">Toxin-antitoxin system</keyword>
<dbReference type="AlphaFoldDB" id="A0A9X1DDW3"/>
<dbReference type="GO" id="GO:0046872">
    <property type="term" value="F:metal ion binding"/>
    <property type="evidence" value="ECO:0007669"/>
    <property type="project" value="UniProtKB-KW"/>
</dbReference>
<evidence type="ECO:0000313" key="10">
    <source>
        <dbReference type="Proteomes" id="UP001138757"/>
    </source>
</evidence>